<evidence type="ECO:0000313" key="3">
    <source>
        <dbReference type="Proteomes" id="UP000001940"/>
    </source>
</evidence>
<name>A4UVM0_CAEEL</name>
<feature type="transmembrane region" description="Helical" evidence="1">
    <location>
        <begin position="99"/>
        <end position="121"/>
    </location>
</feature>
<dbReference type="HOGENOM" id="CLU_799839_0_0_1"/>
<keyword evidence="1" id="KW-0812">Transmembrane</keyword>
<evidence type="ECO:0000256" key="1">
    <source>
        <dbReference type="SAM" id="Phobius"/>
    </source>
</evidence>
<dbReference type="eggNOG" id="ENOG502TFM9">
    <property type="taxonomic scope" value="Eukaryota"/>
</dbReference>
<protein>
    <submittedName>
        <fullName evidence="2">Serpentine Receptor, class H</fullName>
    </submittedName>
</protein>
<dbReference type="Pfam" id="PF10318">
    <property type="entry name" value="7TM_GPCR_Srh"/>
    <property type="match status" value="1"/>
</dbReference>
<dbReference type="PANTHER" id="PTHR46891">
    <property type="entry name" value="SERPENTINE RECEPTOR, CLASS H-RELATED"/>
    <property type="match status" value="1"/>
</dbReference>
<dbReference type="InParanoid" id="A4UVM0"/>
<dbReference type="AlphaFoldDB" id="A4UVM0"/>
<proteinExistence type="predicted"/>
<sequence>MNNDLAVICSIQNVKSSWLYITFQISPITSFPVYLTAILLILKSKSKLVLAVKKLFLRQIVINYIFLILISVIVCPILEPPVPGYYMTGLLATFEMNVALPLVLMTHVVLLVAISIMQLLKHQLITISDIRFTQKFEKPVKILIKFYKLCTILMLIVAISILPALTIQLDFYNFRQSAYEYFKNPMVLCDDMFIADHRHWKIYVPYFCSLIFGAWCSITGVTSVFTCLLMIYESRNIVSKETLNMQRNFTGILIYQALVYIIFIIVPVAVISTLFYADIHITDYGLPYLLMICSQGTINNMIHIVPGIRKILCKKGQQSATGQKDIALRSVSASVLVT</sequence>
<dbReference type="PhylomeDB" id="A4UVM0"/>
<dbReference type="WormBase" id="T03E6.9">
    <property type="protein sequence ID" value="CE40869"/>
    <property type="gene ID" value="WBGene00045356"/>
</dbReference>
<feature type="transmembrane region" description="Helical" evidence="1">
    <location>
        <begin position="288"/>
        <end position="308"/>
    </location>
</feature>
<dbReference type="OrthoDB" id="5807897at2759"/>
<keyword evidence="2" id="KW-0675">Receptor</keyword>
<reference evidence="2 3" key="1">
    <citation type="journal article" date="1998" name="Science">
        <title>Genome sequence of the nematode C. elegans: a platform for investigating biology.</title>
        <authorList>
            <consortium name="The C. elegans sequencing consortium"/>
            <person name="Sulson J.E."/>
            <person name="Waterston R."/>
        </authorList>
    </citation>
    <scope>NUCLEOTIDE SEQUENCE [LARGE SCALE GENOMIC DNA]</scope>
    <source>
        <strain evidence="2 3">Bristol N2</strain>
    </source>
</reference>
<feature type="transmembrane region" description="Helical" evidence="1">
    <location>
        <begin position="203"/>
        <end position="232"/>
    </location>
</feature>
<dbReference type="InterPro" id="IPR019422">
    <property type="entry name" value="7TM_GPCR_serpentine_rcpt_Srh"/>
</dbReference>
<dbReference type="PANTHER" id="PTHR46891:SF8">
    <property type="entry name" value="SERPENTINE RECEPTOR, CLASS H"/>
    <property type="match status" value="1"/>
</dbReference>
<feature type="transmembrane region" description="Helical" evidence="1">
    <location>
        <begin position="253"/>
        <end position="276"/>
    </location>
</feature>
<keyword evidence="1" id="KW-1133">Transmembrane helix</keyword>
<evidence type="ECO:0000313" key="2">
    <source>
        <dbReference type="EMBL" id="CAM84813.1"/>
    </source>
</evidence>
<dbReference type="EMBL" id="BX284605">
    <property type="protein sequence ID" value="CAM84813.1"/>
    <property type="molecule type" value="Genomic_DNA"/>
</dbReference>
<dbReference type="Proteomes" id="UP000001940">
    <property type="component" value="Chromosome V"/>
</dbReference>
<dbReference type="UCSC" id="T03E6.9">
    <property type="organism name" value="c. elegans"/>
</dbReference>
<dbReference type="PaxDb" id="6239-T03E6.9"/>
<evidence type="ECO:0000313" key="4">
    <source>
        <dbReference type="WormBase" id="T03E6.9"/>
    </source>
</evidence>
<organism evidence="2 3">
    <name type="scientific">Caenorhabditis elegans</name>
    <dbReference type="NCBI Taxonomy" id="6239"/>
    <lineage>
        <taxon>Eukaryota</taxon>
        <taxon>Metazoa</taxon>
        <taxon>Ecdysozoa</taxon>
        <taxon>Nematoda</taxon>
        <taxon>Chromadorea</taxon>
        <taxon>Rhabditida</taxon>
        <taxon>Rhabditina</taxon>
        <taxon>Rhabditomorpha</taxon>
        <taxon>Rhabditoidea</taxon>
        <taxon>Rhabditidae</taxon>
        <taxon>Peloderinae</taxon>
        <taxon>Caenorhabditis</taxon>
    </lineage>
</organism>
<feature type="transmembrane region" description="Helical" evidence="1">
    <location>
        <begin position="61"/>
        <end position="79"/>
    </location>
</feature>
<gene>
    <name evidence="2" type="ORF">CELE_T03E6.9</name>
    <name evidence="2 4" type="ORF">T03E6.9</name>
</gene>
<dbReference type="GeneID" id="6418764"/>
<feature type="transmembrane region" description="Helical" evidence="1">
    <location>
        <begin position="142"/>
        <end position="165"/>
    </location>
</feature>
<feature type="transmembrane region" description="Helical" evidence="1">
    <location>
        <begin position="20"/>
        <end position="41"/>
    </location>
</feature>
<dbReference type="CTD" id="6418764"/>
<keyword evidence="3" id="KW-1185">Reference proteome</keyword>
<keyword evidence="1" id="KW-0472">Membrane</keyword>
<dbReference type="FunCoup" id="A4UVM0">
    <property type="interactions" value="1410"/>
</dbReference>
<dbReference type="KEGG" id="cel:CELE_T03E6.9"/>
<dbReference type="RefSeq" id="NP_001122996.1">
    <property type="nucleotide sequence ID" value="NM_001129524.1"/>
</dbReference>
<accession>A4UVM0</accession>
<dbReference type="AGR" id="WB:WBGene00045356"/>
<dbReference type="OMA" id="MFIADHR"/>